<dbReference type="Proteomes" id="UP001642405">
    <property type="component" value="Unassembled WGS sequence"/>
</dbReference>
<name>A0ABP0BMJ2_9PEZI</name>
<protein>
    <recommendedName>
        <fullName evidence="7">Acetyl-CoA synthetase-like protein</fullName>
    </recommendedName>
</protein>
<comment type="caution">
    <text evidence="5">The sequence shown here is derived from an EMBL/GenBank/DDBJ whole genome shotgun (WGS) entry which is preliminary data.</text>
</comment>
<dbReference type="SUPFAM" id="SSF56801">
    <property type="entry name" value="Acetyl-CoA synthetase-like"/>
    <property type="match status" value="1"/>
</dbReference>
<evidence type="ECO:0000256" key="2">
    <source>
        <dbReference type="ARBA" id="ARBA00022598"/>
    </source>
</evidence>
<dbReference type="Pfam" id="PF00501">
    <property type="entry name" value="AMP-binding"/>
    <property type="match status" value="1"/>
</dbReference>
<dbReference type="PANTHER" id="PTHR24096">
    <property type="entry name" value="LONG-CHAIN-FATTY-ACID--COA LIGASE"/>
    <property type="match status" value="1"/>
</dbReference>
<dbReference type="PANTHER" id="PTHR24096:SF149">
    <property type="entry name" value="AMP-BINDING DOMAIN-CONTAINING PROTEIN-RELATED"/>
    <property type="match status" value="1"/>
</dbReference>
<feature type="domain" description="AMP-dependent synthetase/ligase" evidence="3">
    <location>
        <begin position="37"/>
        <end position="410"/>
    </location>
</feature>
<organism evidence="5 6">
    <name type="scientific">Sporothrix curviconia</name>
    <dbReference type="NCBI Taxonomy" id="1260050"/>
    <lineage>
        <taxon>Eukaryota</taxon>
        <taxon>Fungi</taxon>
        <taxon>Dikarya</taxon>
        <taxon>Ascomycota</taxon>
        <taxon>Pezizomycotina</taxon>
        <taxon>Sordariomycetes</taxon>
        <taxon>Sordariomycetidae</taxon>
        <taxon>Ophiostomatales</taxon>
        <taxon>Ophiostomataceae</taxon>
        <taxon>Sporothrix</taxon>
    </lineage>
</organism>
<dbReference type="InterPro" id="IPR020845">
    <property type="entry name" value="AMP-binding_CS"/>
</dbReference>
<dbReference type="Gene3D" id="3.30.300.30">
    <property type="match status" value="1"/>
</dbReference>
<evidence type="ECO:0000256" key="1">
    <source>
        <dbReference type="ARBA" id="ARBA00006432"/>
    </source>
</evidence>
<dbReference type="InterPro" id="IPR025110">
    <property type="entry name" value="AMP-bd_C"/>
</dbReference>
<dbReference type="PROSITE" id="PS00455">
    <property type="entry name" value="AMP_BINDING"/>
    <property type="match status" value="1"/>
</dbReference>
<dbReference type="InterPro" id="IPR042099">
    <property type="entry name" value="ANL_N_sf"/>
</dbReference>
<dbReference type="Pfam" id="PF13193">
    <property type="entry name" value="AMP-binding_C"/>
    <property type="match status" value="1"/>
</dbReference>
<dbReference type="Gene3D" id="3.40.50.12780">
    <property type="entry name" value="N-terminal domain of ligase-like"/>
    <property type="match status" value="1"/>
</dbReference>
<proteinExistence type="inferred from homology"/>
<evidence type="ECO:0000313" key="5">
    <source>
        <dbReference type="EMBL" id="CAK7220854.1"/>
    </source>
</evidence>
<evidence type="ECO:0000259" key="3">
    <source>
        <dbReference type="Pfam" id="PF00501"/>
    </source>
</evidence>
<comment type="similarity">
    <text evidence="1">Belongs to the ATP-dependent AMP-binding enzyme family.</text>
</comment>
<dbReference type="InterPro" id="IPR000873">
    <property type="entry name" value="AMP-dep_synth/lig_dom"/>
</dbReference>
<keyword evidence="2" id="KW-0436">Ligase</keyword>
<dbReference type="InterPro" id="IPR045851">
    <property type="entry name" value="AMP-bd_C_sf"/>
</dbReference>
<sequence length="568" mass="61457">MPYSGIHLDPVPQTVSAYTWLFDTRDARHGTPIAYSRNGIRDAQTDRHLSYRDLQMQTVHAATALASLHGLKPQQTVAILASNSINYKVALFAAGRVGAVVTVLPSAALAQDIIHYLSASSAKLVFYDRGTAAEIAKAWTGTAGSRPPYKLFSLDGCPCGNQITAPYTLEQLVAEGRAQGTAAQVPAWAVPAGQSNKTICAFLAFSSGTTGKPKAVMISHHNIIAQMMQVRLIVPDHPGPMLGILPFYHITGLLQLIHLPVMMDQELVLMAQFDMPSMLDTVVKYRCEELWLVPPLLIRMVSDDIVQKYKIDFIRQFNTGAAPLPPQIIEKLAIMYPHVALRQAWGMTESCSCLTLTPPGLATYANAAMVGKPVPGTDIKIVSVATGEEVALGEEGELWARGPQVTMGYLDAPEETRKTYTPDGYLRTGDLGTVHPDGFVAIHDRIKEMIKVRGHGVAPAELEDALLGHAKVADAAVIGIPHEYSGEVPRAYVVTAPDVLRDNATARELEQHIESLKARYMRLAGGIEFVDAIPKSPAGKILRKLLRARHAEKVKAAAAAGEAPKAKL</sequence>
<evidence type="ECO:0000259" key="4">
    <source>
        <dbReference type="Pfam" id="PF13193"/>
    </source>
</evidence>
<gene>
    <name evidence="5" type="ORF">SCUCBS95973_004297</name>
</gene>
<feature type="domain" description="AMP-binding enzyme C-terminal" evidence="4">
    <location>
        <begin position="461"/>
        <end position="540"/>
    </location>
</feature>
<reference evidence="5 6" key="1">
    <citation type="submission" date="2024-01" db="EMBL/GenBank/DDBJ databases">
        <authorList>
            <person name="Allen C."/>
            <person name="Tagirdzhanova G."/>
        </authorList>
    </citation>
    <scope>NUCLEOTIDE SEQUENCE [LARGE SCALE GENOMIC DNA]</scope>
</reference>
<dbReference type="EMBL" id="CAWUHB010000021">
    <property type="protein sequence ID" value="CAK7220854.1"/>
    <property type="molecule type" value="Genomic_DNA"/>
</dbReference>
<evidence type="ECO:0008006" key="7">
    <source>
        <dbReference type="Google" id="ProtNLM"/>
    </source>
</evidence>
<keyword evidence="6" id="KW-1185">Reference proteome</keyword>
<evidence type="ECO:0000313" key="6">
    <source>
        <dbReference type="Proteomes" id="UP001642405"/>
    </source>
</evidence>
<accession>A0ABP0BMJ2</accession>